<dbReference type="InterPro" id="IPR012675">
    <property type="entry name" value="Beta-grasp_dom_sf"/>
</dbReference>
<evidence type="ECO:0000256" key="8">
    <source>
        <dbReference type="SAM" id="Phobius"/>
    </source>
</evidence>
<dbReference type="SUPFAM" id="SSF54292">
    <property type="entry name" value="2Fe-2S ferredoxin-like"/>
    <property type="match status" value="1"/>
</dbReference>
<evidence type="ECO:0000259" key="9">
    <source>
        <dbReference type="PROSITE" id="PS51085"/>
    </source>
</evidence>
<keyword evidence="8" id="KW-0812">Transmembrane</keyword>
<keyword evidence="4" id="KW-0479">Metal-binding</keyword>
<evidence type="ECO:0000256" key="7">
    <source>
        <dbReference type="ARBA" id="ARBA00023014"/>
    </source>
</evidence>
<dbReference type="PROSITE" id="PS51384">
    <property type="entry name" value="FAD_FR"/>
    <property type="match status" value="1"/>
</dbReference>
<dbReference type="Gene3D" id="2.40.30.10">
    <property type="entry name" value="Translation factors"/>
    <property type="match status" value="1"/>
</dbReference>
<keyword evidence="3" id="KW-0001">2Fe-2S</keyword>
<dbReference type="CDD" id="cd00207">
    <property type="entry name" value="fer2"/>
    <property type="match status" value="1"/>
</dbReference>
<feature type="domain" description="FAD-binding FR-type" evidence="10">
    <location>
        <begin position="301"/>
        <end position="402"/>
    </location>
</feature>
<dbReference type="InterPro" id="IPR006058">
    <property type="entry name" value="2Fe2S_fd_BS"/>
</dbReference>
<dbReference type="CDD" id="cd06185">
    <property type="entry name" value="PDR_like"/>
    <property type="match status" value="1"/>
</dbReference>
<keyword evidence="2" id="KW-0285">Flavoprotein</keyword>
<keyword evidence="5" id="KW-0560">Oxidoreductase</keyword>
<evidence type="ECO:0000259" key="10">
    <source>
        <dbReference type="PROSITE" id="PS51384"/>
    </source>
</evidence>
<dbReference type="InterPro" id="IPR001041">
    <property type="entry name" value="2Fe-2S_ferredoxin-type"/>
</dbReference>
<evidence type="ECO:0000256" key="3">
    <source>
        <dbReference type="ARBA" id="ARBA00022714"/>
    </source>
</evidence>
<dbReference type="SUPFAM" id="SSF63380">
    <property type="entry name" value="Riboflavin synthase domain-like"/>
    <property type="match status" value="1"/>
</dbReference>
<reference evidence="11 12" key="1">
    <citation type="submission" date="2020-08" db="EMBL/GenBank/DDBJ databases">
        <title>Sequencing the genomes of 1000 actinobacteria strains.</title>
        <authorList>
            <person name="Klenk H.-P."/>
        </authorList>
    </citation>
    <scope>NUCLEOTIDE SEQUENCE [LARGE SCALE GENOMIC DNA]</scope>
    <source>
        <strain evidence="11 12">DSM 44551</strain>
    </source>
</reference>
<dbReference type="GO" id="GO:0016491">
    <property type="term" value="F:oxidoreductase activity"/>
    <property type="evidence" value="ECO:0007669"/>
    <property type="project" value="UniProtKB-KW"/>
</dbReference>
<comment type="cofactor">
    <cofactor evidence="1">
        <name>FAD</name>
        <dbReference type="ChEBI" id="CHEBI:57692"/>
    </cofactor>
</comment>
<dbReference type="Gene3D" id="3.10.20.30">
    <property type="match status" value="1"/>
</dbReference>
<keyword evidence="6" id="KW-0408">Iron</keyword>
<dbReference type="InterPro" id="IPR017927">
    <property type="entry name" value="FAD-bd_FR_type"/>
</dbReference>
<feature type="transmembrane region" description="Helical" evidence="8">
    <location>
        <begin position="216"/>
        <end position="233"/>
    </location>
</feature>
<feature type="transmembrane region" description="Helical" evidence="8">
    <location>
        <begin position="96"/>
        <end position="117"/>
    </location>
</feature>
<feature type="transmembrane region" description="Helical" evidence="8">
    <location>
        <begin position="72"/>
        <end position="90"/>
    </location>
</feature>
<dbReference type="Pfam" id="PF00111">
    <property type="entry name" value="Fer2"/>
    <property type="match status" value="1"/>
</dbReference>
<feature type="transmembrane region" description="Helical" evidence="8">
    <location>
        <begin position="185"/>
        <end position="204"/>
    </location>
</feature>
<evidence type="ECO:0000256" key="2">
    <source>
        <dbReference type="ARBA" id="ARBA00022630"/>
    </source>
</evidence>
<keyword evidence="8" id="KW-1133">Transmembrane helix</keyword>
<dbReference type="PROSITE" id="PS51085">
    <property type="entry name" value="2FE2S_FER_2"/>
    <property type="match status" value="1"/>
</dbReference>
<dbReference type="GO" id="GO:0051537">
    <property type="term" value="F:2 iron, 2 sulfur cluster binding"/>
    <property type="evidence" value="ECO:0007669"/>
    <property type="project" value="UniProtKB-KW"/>
</dbReference>
<feature type="domain" description="2Fe-2S ferredoxin-type" evidence="9">
    <location>
        <begin position="529"/>
        <end position="613"/>
    </location>
</feature>
<dbReference type="InterPro" id="IPR050415">
    <property type="entry name" value="MRET"/>
</dbReference>
<feature type="transmembrane region" description="Helical" evidence="8">
    <location>
        <begin position="262"/>
        <end position="281"/>
    </location>
</feature>
<evidence type="ECO:0000313" key="12">
    <source>
        <dbReference type="Proteomes" id="UP000572635"/>
    </source>
</evidence>
<dbReference type="PANTHER" id="PTHR47354:SF1">
    <property type="entry name" value="CARNITINE MONOOXYGENASE REDUCTASE SUBUNIT"/>
    <property type="match status" value="1"/>
</dbReference>
<dbReference type="RefSeq" id="WP_246528306.1">
    <property type="nucleotide sequence ID" value="NZ_JACHDB010000001.1"/>
</dbReference>
<dbReference type="Gene3D" id="3.40.50.80">
    <property type="entry name" value="Nucleotide-binding domain of ferredoxin-NADP reductase (FNR) module"/>
    <property type="match status" value="1"/>
</dbReference>
<dbReference type="InterPro" id="IPR017938">
    <property type="entry name" value="Riboflavin_synthase-like_b-brl"/>
</dbReference>
<feature type="transmembrane region" description="Helical" evidence="8">
    <location>
        <begin position="138"/>
        <end position="165"/>
    </location>
</feature>
<dbReference type="InterPro" id="IPR036010">
    <property type="entry name" value="2Fe-2S_ferredoxin-like_sf"/>
</dbReference>
<evidence type="ECO:0000256" key="1">
    <source>
        <dbReference type="ARBA" id="ARBA00001974"/>
    </source>
</evidence>
<gene>
    <name evidence="11" type="ORF">HDA36_004077</name>
</gene>
<comment type="caution">
    <text evidence="11">The sequence shown here is derived from an EMBL/GenBank/DDBJ whole genome shotgun (WGS) entry which is preliminary data.</text>
</comment>
<dbReference type="PANTHER" id="PTHR47354">
    <property type="entry name" value="NADH OXIDOREDUCTASE HCR"/>
    <property type="match status" value="1"/>
</dbReference>
<dbReference type="PRINTS" id="PR00409">
    <property type="entry name" value="PHDIOXRDTASE"/>
</dbReference>
<organism evidence="11 12">
    <name type="scientific">Nocardiopsis composta</name>
    <dbReference type="NCBI Taxonomy" id="157465"/>
    <lineage>
        <taxon>Bacteria</taxon>
        <taxon>Bacillati</taxon>
        <taxon>Actinomycetota</taxon>
        <taxon>Actinomycetes</taxon>
        <taxon>Streptosporangiales</taxon>
        <taxon>Nocardiopsidaceae</taxon>
        <taxon>Nocardiopsis</taxon>
    </lineage>
</organism>
<dbReference type="SUPFAM" id="SSF52343">
    <property type="entry name" value="Ferredoxin reductase-like, C-terminal NADP-linked domain"/>
    <property type="match status" value="1"/>
</dbReference>
<name>A0A7W8QP20_9ACTN</name>
<dbReference type="AlphaFoldDB" id="A0A7W8QP20"/>
<keyword evidence="12" id="KW-1185">Reference proteome</keyword>
<keyword evidence="7" id="KW-0411">Iron-sulfur</keyword>
<evidence type="ECO:0000313" key="11">
    <source>
        <dbReference type="EMBL" id="MBB5433993.1"/>
    </source>
</evidence>
<dbReference type="Proteomes" id="UP000572635">
    <property type="component" value="Unassembled WGS sequence"/>
</dbReference>
<feature type="transmembrane region" description="Helical" evidence="8">
    <location>
        <begin position="12"/>
        <end position="39"/>
    </location>
</feature>
<dbReference type="InterPro" id="IPR039261">
    <property type="entry name" value="FNR_nucleotide-bd"/>
</dbReference>
<dbReference type="EMBL" id="JACHDB010000001">
    <property type="protein sequence ID" value="MBB5433993.1"/>
    <property type="molecule type" value="Genomic_DNA"/>
</dbReference>
<evidence type="ECO:0000256" key="4">
    <source>
        <dbReference type="ARBA" id="ARBA00022723"/>
    </source>
</evidence>
<evidence type="ECO:0000256" key="5">
    <source>
        <dbReference type="ARBA" id="ARBA00023002"/>
    </source>
</evidence>
<proteinExistence type="predicted"/>
<accession>A0A7W8QP20</accession>
<evidence type="ECO:0000256" key="6">
    <source>
        <dbReference type="ARBA" id="ARBA00023004"/>
    </source>
</evidence>
<sequence>MTRRAPACPPPPLVRWAAGTALLGAVLAAAVAVAGIAGGTAAPGAVGWSAVAAAGLAFHGLMARAGRRWGRVLLPVSGAAALGGLFPEAAGGLPRWLLIGALAACLAASAALFLPPAAAWFRERGDSARLMGTGLRKAVLAVHVIVALVWTGVIVTMAALALTALADPGPAAVRGLTTAMLAIEANLLGPPALVALLTGVALACGTRWGLLEHRWVAAKFWLITAGIISAPFLNRPALFAVQEAAFGGAPAEEVRAAMQHLALVYPGIPAAALAAAVLSFTRPWGRTRRGRRAAERRRAPARRIPARVTAADPVAEGVVALRLERTGGADLPPWTPGAHIDLVLPSGRVRQYSLHGDPADRSAYRVAVLHEPGGRGGSAEAHRLRAGDRVAIGGPRNRFPLADAAAHLFIAGGIGIVPLLPMIRELDARGAPWRLVYVGRSLPAMAFARELAEAHPDRVRLFPRDACDRPDLGAVLREAPEGAAVHCCGPAGLIAGVEAELPAARPDATLHTERFAPADRAAGAPDAPFDAELRRTGGTVRVPAGTTLLDALRERVPGADASCENGVCGGCEVRVLAGVPEHRDDVLAGEDRDRTDVIFPCVSRARGRIVLDL</sequence>
<feature type="transmembrane region" description="Helical" evidence="8">
    <location>
        <begin position="45"/>
        <end position="65"/>
    </location>
</feature>
<dbReference type="PROSITE" id="PS00197">
    <property type="entry name" value="2FE2S_FER_1"/>
    <property type="match status" value="1"/>
</dbReference>
<protein>
    <submittedName>
        <fullName evidence="11">Ferredoxin-NADP reductase</fullName>
    </submittedName>
</protein>
<keyword evidence="8" id="KW-0472">Membrane</keyword>
<dbReference type="GO" id="GO:0046872">
    <property type="term" value="F:metal ion binding"/>
    <property type="evidence" value="ECO:0007669"/>
    <property type="project" value="UniProtKB-KW"/>
</dbReference>